<evidence type="ECO:0000313" key="2">
    <source>
        <dbReference type="EMBL" id="JAD60071.1"/>
    </source>
</evidence>
<reference evidence="2" key="2">
    <citation type="journal article" date="2015" name="Data Brief">
        <title>Shoot transcriptome of the giant reed, Arundo donax.</title>
        <authorList>
            <person name="Barrero R.A."/>
            <person name="Guerrero F.D."/>
            <person name="Moolhuijzen P."/>
            <person name="Goolsby J.A."/>
            <person name="Tidwell J."/>
            <person name="Bellgard S.E."/>
            <person name="Bellgard M.I."/>
        </authorList>
    </citation>
    <scope>NUCLEOTIDE SEQUENCE</scope>
    <source>
        <tissue evidence="2">Shoot tissue taken approximately 20 cm above the soil surface</tissue>
    </source>
</reference>
<dbReference type="EMBL" id="GBRH01237824">
    <property type="protein sequence ID" value="JAD60071.1"/>
    <property type="molecule type" value="Transcribed_RNA"/>
</dbReference>
<feature type="region of interest" description="Disordered" evidence="1">
    <location>
        <begin position="1"/>
        <end position="23"/>
    </location>
</feature>
<sequence length="43" mass="4606">METEACAGRLDKNEDKSGAPSPSLGVLCGFRGPIKYKLQTSYS</sequence>
<protein>
    <submittedName>
        <fullName evidence="2">Uncharacterized protein</fullName>
    </submittedName>
</protein>
<proteinExistence type="predicted"/>
<dbReference type="AlphaFoldDB" id="A0A0A9B9T2"/>
<accession>A0A0A9B9T2</accession>
<name>A0A0A9B9T2_ARUDO</name>
<evidence type="ECO:0000256" key="1">
    <source>
        <dbReference type="SAM" id="MobiDB-lite"/>
    </source>
</evidence>
<organism evidence="2">
    <name type="scientific">Arundo donax</name>
    <name type="common">Giant reed</name>
    <name type="synonym">Donax arundinaceus</name>
    <dbReference type="NCBI Taxonomy" id="35708"/>
    <lineage>
        <taxon>Eukaryota</taxon>
        <taxon>Viridiplantae</taxon>
        <taxon>Streptophyta</taxon>
        <taxon>Embryophyta</taxon>
        <taxon>Tracheophyta</taxon>
        <taxon>Spermatophyta</taxon>
        <taxon>Magnoliopsida</taxon>
        <taxon>Liliopsida</taxon>
        <taxon>Poales</taxon>
        <taxon>Poaceae</taxon>
        <taxon>PACMAD clade</taxon>
        <taxon>Arundinoideae</taxon>
        <taxon>Arundineae</taxon>
        <taxon>Arundo</taxon>
    </lineage>
</organism>
<reference evidence="2" key="1">
    <citation type="submission" date="2014-09" db="EMBL/GenBank/DDBJ databases">
        <authorList>
            <person name="Magalhaes I.L.F."/>
            <person name="Oliveira U."/>
            <person name="Santos F.R."/>
            <person name="Vidigal T.H.D.A."/>
            <person name="Brescovit A.D."/>
            <person name="Santos A.J."/>
        </authorList>
    </citation>
    <scope>NUCLEOTIDE SEQUENCE</scope>
    <source>
        <tissue evidence="2">Shoot tissue taken approximately 20 cm above the soil surface</tissue>
    </source>
</reference>